<dbReference type="Pfam" id="PF13302">
    <property type="entry name" value="Acetyltransf_3"/>
    <property type="match status" value="1"/>
</dbReference>
<gene>
    <name evidence="2" type="ORF">BET10_12460</name>
</gene>
<evidence type="ECO:0000313" key="3">
    <source>
        <dbReference type="Proteomes" id="UP000179786"/>
    </source>
</evidence>
<accession>A0A1S1MWM7</accession>
<dbReference type="Proteomes" id="UP000179786">
    <property type="component" value="Unassembled WGS sequence"/>
</dbReference>
<feature type="domain" description="N-acetyltransferase" evidence="1">
    <location>
        <begin position="8"/>
        <end position="162"/>
    </location>
</feature>
<comment type="caution">
    <text evidence="2">The sequence shown here is derived from an EMBL/GenBank/DDBJ whole genome shotgun (WGS) entry which is preliminary data.</text>
</comment>
<dbReference type="STRING" id="1859457.BET10_12460"/>
<name>A0A1S1MWM7_9GAMM</name>
<dbReference type="OrthoDB" id="9801669at2"/>
<reference evidence="2 3" key="1">
    <citation type="submission" date="2016-09" db="EMBL/GenBank/DDBJ databases">
        <title>Pseudoalteromonas amylolytica sp. nov., isolated from the surface seawater.</title>
        <authorList>
            <person name="Wu Y.-H."/>
            <person name="Cheng H."/>
            <person name="Jin X.-B."/>
            <person name="Wang C.-S."/>
            <person name="Xu X.-W."/>
        </authorList>
    </citation>
    <scope>NUCLEOTIDE SEQUENCE [LARGE SCALE GENOMIC DNA]</scope>
    <source>
        <strain evidence="2 3">JW1</strain>
    </source>
</reference>
<proteinExistence type="predicted"/>
<dbReference type="PROSITE" id="PS51186">
    <property type="entry name" value="GNAT"/>
    <property type="match status" value="1"/>
</dbReference>
<evidence type="ECO:0000259" key="1">
    <source>
        <dbReference type="PROSITE" id="PS51186"/>
    </source>
</evidence>
<dbReference type="InterPro" id="IPR051531">
    <property type="entry name" value="N-acetyltransferase"/>
</dbReference>
<keyword evidence="3" id="KW-1185">Reference proteome</keyword>
<protein>
    <recommendedName>
        <fullName evidence="1">N-acetyltransferase domain-containing protein</fullName>
    </recommendedName>
</protein>
<dbReference type="AlphaFoldDB" id="A0A1S1MWM7"/>
<dbReference type="InterPro" id="IPR000182">
    <property type="entry name" value="GNAT_dom"/>
</dbReference>
<dbReference type="EMBL" id="MKJU01000025">
    <property type="protein sequence ID" value="OHU91611.1"/>
    <property type="molecule type" value="Genomic_DNA"/>
</dbReference>
<evidence type="ECO:0000313" key="2">
    <source>
        <dbReference type="EMBL" id="OHU91611.1"/>
    </source>
</evidence>
<sequence>MRFTTPRLVLKSITHKDALALYSVLNDPLVAQYNDYGESLSHEQIKDLIQWDLEQGYLGLGCRMAITNAQGLLLGTVGLYDFDADKQSVNIGFELASAHWRHGYMSEAVQCILANIGQLLNISSDISVFAHLDENNERSAKLLLKLGFSKQSDNLYRKLLTA</sequence>
<dbReference type="PANTHER" id="PTHR43792:SF1">
    <property type="entry name" value="N-ACETYLTRANSFERASE DOMAIN-CONTAINING PROTEIN"/>
    <property type="match status" value="1"/>
</dbReference>
<dbReference type="SUPFAM" id="SSF55729">
    <property type="entry name" value="Acyl-CoA N-acyltransferases (Nat)"/>
    <property type="match status" value="1"/>
</dbReference>
<dbReference type="RefSeq" id="WP_070985525.1">
    <property type="nucleotide sequence ID" value="NZ_MKJU01000025.1"/>
</dbReference>
<organism evidence="2 3">
    <name type="scientific">Pseudoalteromonas amylolytica</name>
    <dbReference type="NCBI Taxonomy" id="1859457"/>
    <lineage>
        <taxon>Bacteria</taxon>
        <taxon>Pseudomonadati</taxon>
        <taxon>Pseudomonadota</taxon>
        <taxon>Gammaproteobacteria</taxon>
        <taxon>Alteromonadales</taxon>
        <taxon>Pseudoalteromonadaceae</taxon>
        <taxon>Pseudoalteromonas</taxon>
    </lineage>
</organism>
<dbReference type="PANTHER" id="PTHR43792">
    <property type="entry name" value="GNAT FAMILY, PUTATIVE (AFU_ORTHOLOGUE AFUA_3G00765)-RELATED-RELATED"/>
    <property type="match status" value="1"/>
</dbReference>
<dbReference type="Gene3D" id="3.40.630.30">
    <property type="match status" value="1"/>
</dbReference>
<dbReference type="InterPro" id="IPR016181">
    <property type="entry name" value="Acyl_CoA_acyltransferase"/>
</dbReference>
<dbReference type="GO" id="GO:0016747">
    <property type="term" value="F:acyltransferase activity, transferring groups other than amino-acyl groups"/>
    <property type="evidence" value="ECO:0007669"/>
    <property type="project" value="InterPro"/>
</dbReference>